<gene>
    <name evidence="1" type="ORF">M378DRAFT_157930</name>
</gene>
<evidence type="ECO:0000313" key="1">
    <source>
        <dbReference type="EMBL" id="KIL68789.1"/>
    </source>
</evidence>
<name>A0A0C2TNM5_AMAMK</name>
<protein>
    <submittedName>
        <fullName evidence="1">Uncharacterized protein</fullName>
    </submittedName>
</protein>
<sequence length="73" mass="7845">MSEQPLMVAMPPQVAVAAFNQPDGFNLFDFDAFLSKSYIQEALSAYPGRQPKPGSCTITRLLGGLINVTAPQS</sequence>
<keyword evidence="2" id="KW-1185">Reference proteome</keyword>
<dbReference type="AlphaFoldDB" id="A0A0C2TNM5"/>
<dbReference type="EMBL" id="KN818227">
    <property type="protein sequence ID" value="KIL68789.1"/>
    <property type="molecule type" value="Genomic_DNA"/>
</dbReference>
<reference evidence="1 2" key="1">
    <citation type="submission" date="2014-04" db="EMBL/GenBank/DDBJ databases">
        <title>Evolutionary Origins and Diversification of the Mycorrhizal Mutualists.</title>
        <authorList>
            <consortium name="DOE Joint Genome Institute"/>
            <consortium name="Mycorrhizal Genomics Consortium"/>
            <person name="Kohler A."/>
            <person name="Kuo A."/>
            <person name="Nagy L.G."/>
            <person name="Floudas D."/>
            <person name="Copeland A."/>
            <person name="Barry K.W."/>
            <person name="Cichocki N."/>
            <person name="Veneault-Fourrey C."/>
            <person name="LaButti K."/>
            <person name="Lindquist E.A."/>
            <person name="Lipzen A."/>
            <person name="Lundell T."/>
            <person name="Morin E."/>
            <person name="Murat C."/>
            <person name="Riley R."/>
            <person name="Ohm R."/>
            <person name="Sun H."/>
            <person name="Tunlid A."/>
            <person name="Henrissat B."/>
            <person name="Grigoriev I.V."/>
            <person name="Hibbett D.S."/>
            <person name="Martin F."/>
        </authorList>
    </citation>
    <scope>NUCLEOTIDE SEQUENCE [LARGE SCALE GENOMIC DNA]</scope>
    <source>
        <strain evidence="1 2">Koide BX008</strain>
    </source>
</reference>
<accession>A0A0C2TNM5</accession>
<proteinExistence type="predicted"/>
<dbReference type="Proteomes" id="UP000054549">
    <property type="component" value="Unassembled WGS sequence"/>
</dbReference>
<organism evidence="1 2">
    <name type="scientific">Amanita muscaria (strain Koide BX008)</name>
    <dbReference type="NCBI Taxonomy" id="946122"/>
    <lineage>
        <taxon>Eukaryota</taxon>
        <taxon>Fungi</taxon>
        <taxon>Dikarya</taxon>
        <taxon>Basidiomycota</taxon>
        <taxon>Agaricomycotina</taxon>
        <taxon>Agaricomycetes</taxon>
        <taxon>Agaricomycetidae</taxon>
        <taxon>Agaricales</taxon>
        <taxon>Pluteineae</taxon>
        <taxon>Amanitaceae</taxon>
        <taxon>Amanita</taxon>
    </lineage>
</organism>
<dbReference type="HOGENOM" id="CLU_2704328_0_0_1"/>
<evidence type="ECO:0000313" key="2">
    <source>
        <dbReference type="Proteomes" id="UP000054549"/>
    </source>
</evidence>
<dbReference type="InParanoid" id="A0A0C2TNM5"/>